<organism evidence="1 2">
    <name type="scientific">Neophaeococcomyces mojaviensis</name>
    <dbReference type="NCBI Taxonomy" id="3383035"/>
    <lineage>
        <taxon>Eukaryota</taxon>
        <taxon>Fungi</taxon>
        <taxon>Dikarya</taxon>
        <taxon>Ascomycota</taxon>
        <taxon>Pezizomycotina</taxon>
        <taxon>Eurotiomycetes</taxon>
        <taxon>Chaetothyriomycetidae</taxon>
        <taxon>Chaetothyriales</taxon>
        <taxon>Chaetothyriales incertae sedis</taxon>
        <taxon>Neophaeococcomyces</taxon>
    </lineage>
</organism>
<evidence type="ECO:0000313" key="2">
    <source>
        <dbReference type="Proteomes" id="UP001172386"/>
    </source>
</evidence>
<protein>
    <submittedName>
        <fullName evidence="1">Uncharacterized protein</fullName>
    </submittedName>
</protein>
<accession>A0ACC3AB77</accession>
<dbReference type="EMBL" id="JAPDRQ010000052">
    <property type="protein sequence ID" value="KAJ9658308.1"/>
    <property type="molecule type" value="Genomic_DNA"/>
</dbReference>
<comment type="caution">
    <text evidence="1">The sequence shown here is derived from an EMBL/GenBank/DDBJ whole genome shotgun (WGS) entry which is preliminary data.</text>
</comment>
<reference evidence="1" key="1">
    <citation type="submission" date="2022-10" db="EMBL/GenBank/DDBJ databases">
        <title>Culturing micro-colonial fungi from biological soil crusts in the Mojave desert and describing Neophaeococcomyces mojavensis, and introducing the new genera and species Taxawa tesnikishii.</title>
        <authorList>
            <person name="Kurbessoian T."/>
            <person name="Stajich J.E."/>
        </authorList>
    </citation>
    <scope>NUCLEOTIDE SEQUENCE</scope>
    <source>
        <strain evidence="1">JES_112</strain>
    </source>
</reference>
<dbReference type="Proteomes" id="UP001172386">
    <property type="component" value="Unassembled WGS sequence"/>
</dbReference>
<name>A0ACC3AB77_9EURO</name>
<keyword evidence="2" id="KW-1185">Reference proteome</keyword>
<proteinExistence type="predicted"/>
<evidence type="ECO:0000313" key="1">
    <source>
        <dbReference type="EMBL" id="KAJ9658308.1"/>
    </source>
</evidence>
<gene>
    <name evidence="1" type="ORF">H2198_003738</name>
</gene>
<sequence length="77" mass="8716">MRNARVGPPTTHVPAIQISVTILGCFRIHLFTRRIGPWMIHIHPVHIPSDEDEAGCTDHVDLACNWFHLHRDPSGFA</sequence>